<name>A0A6I9UI77_SESIN</name>
<evidence type="ECO:0000256" key="1">
    <source>
        <dbReference type="SAM" id="MobiDB-lite"/>
    </source>
</evidence>
<evidence type="ECO:0000313" key="4">
    <source>
        <dbReference type="RefSeq" id="XP_011099997.1"/>
    </source>
</evidence>
<gene>
    <name evidence="4" type="primary">LOC105178254</name>
</gene>
<feature type="compositionally biased region" description="Gly residues" evidence="1">
    <location>
        <begin position="112"/>
        <end position="121"/>
    </location>
</feature>
<sequence>MKSQGVFIFLALVLLACSTFAEEAKHETSDDELKGTMQGGQCRYRYCCGVMGPKGCTRYCCRADDELKGTMQGGQCRYRYCCGVMGPKGCTRYCCRAGSQVEPTHDIDSSGAAGGAGGADGGTESQAETKN</sequence>
<reference evidence="4" key="1">
    <citation type="submission" date="2025-08" db="UniProtKB">
        <authorList>
            <consortium name="RefSeq"/>
        </authorList>
    </citation>
    <scope>IDENTIFICATION</scope>
</reference>
<accession>A0A6I9UI77</accession>
<proteinExistence type="predicted"/>
<dbReference type="KEGG" id="sind:105178254"/>
<keyword evidence="2" id="KW-0732">Signal</keyword>
<evidence type="ECO:0000313" key="3">
    <source>
        <dbReference type="Proteomes" id="UP000504604"/>
    </source>
</evidence>
<dbReference type="Proteomes" id="UP000504604">
    <property type="component" value="Linkage group LG15"/>
</dbReference>
<dbReference type="RefSeq" id="XP_011099997.1">
    <property type="nucleotide sequence ID" value="XM_011101695.2"/>
</dbReference>
<feature type="chain" id="PRO_5026816718" evidence="2">
    <location>
        <begin position="22"/>
        <end position="131"/>
    </location>
</feature>
<feature type="signal peptide" evidence="2">
    <location>
        <begin position="1"/>
        <end position="21"/>
    </location>
</feature>
<protein>
    <submittedName>
        <fullName evidence="4">Uncharacterized protein LOC105178254</fullName>
    </submittedName>
</protein>
<keyword evidence="3" id="KW-1185">Reference proteome</keyword>
<dbReference type="InParanoid" id="A0A6I9UI77"/>
<organism evidence="3 4">
    <name type="scientific">Sesamum indicum</name>
    <name type="common">Oriental sesame</name>
    <name type="synonym">Sesamum orientale</name>
    <dbReference type="NCBI Taxonomy" id="4182"/>
    <lineage>
        <taxon>Eukaryota</taxon>
        <taxon>Viridiplantae</taxon>
        <taxon>Streptophyta</taxon>
        <taxon>Embryophyta</taxon>
        <taxon>Tracheophyta</taxon>
        <taxon>Spermatophyta</taxon>
        <taxon>Magnoliopsida</taxon>
        <taxon>eudicotyledons</taxon>
        <taxon>Gunneridae</taxon>
        <taxon>Pentapetalae</taxon>
        <taxon>asterids</taxon>
        <taxon>lamiids</taxon>
        <taxon>Lamiales</taxon>
        <taxon>Pedaliaceae</taxon>
        <taxon>Sesamum</taxon>
    </lineage>
</organism>
<dbReference type="GeneID" id="105178254"/>
<feature type="region of interest" description="Disordered" evidence="1">
    <location>
        <begin position="101"/>
        <end position="131"/>
    </location>
</feature>
<evidence type="ECO:0000256" key="2">
    <source>
        <dbReference type="SAM" id="SignalP"/>
    </source>
</evidence>
<dbReference type="PROSITE" id="PS51257">
    <property type="entry name" value="PROKAR_LIPOPROTEIN"/>
    <property type="match status" value="1"/>
</dbReference>
<dbReference type="AlphaFoldDB" id="A0A6I9UI77"/>